<gene>
    <name evidence="2" type="ORF">E8L90_19655</name>
</gene>
<evidence type="ECO:0000313" key="3">
    <source>
        <dbReference type="Proteomes" id="UP000307841"/>
    </source>
</evidence>
<dbReference type="OrthoDB" id="2654942at2"/>
<dbReference type="AlphaFoldDB" id="A0A4U2YBV5"/>
<evidence type="ECO:0000313" key="2">
    <source>
        <dbReference type="EMBL" id="TKI57492.1"/>
    </source>
</evidence>
<dbReference type="EMBL" id="SZNK01000001">
    <property type="protein sequence ID" value="TKI57492.1"/>
    <property type="molecule type" value="Genomic_DNA"/>
</dbReference>
<feature type="chain" id="PRO_5039047494" evidence="1">
    <location>
        <begin position="20"/>
        <end position="219"/>
    </location>
</feature>
<reference evidence="2 3" key="1">
    <citation type="submission" date="2019-04" db="EMBL/GenBank/DDBJ databases">
        <title>Whole genome sequencing of Brevibacillus sp. TGS2-1.</title>
        <authorList>
            <person name="Choi A."/>
        </authorList>
    </citation>
    <scope>NUCLEOTIDE SEQUENCE [LARGE SCALE GENOMIC DNA]</scope>
    <source>
        <strain evidence="2 3">TGS2-1</strain>
    </source>
</reference>
<dbReference type="RefSeq" id="WP_137030929.1">
    <property type="nucleotide sequence ID" value="NZ_SZNK01000001.1"/>
</dbReference>
<dbReference type="Pfam" id="PF13624">
    <property type="entry name" value="SurA_N_3"/>
    <property type="match status" value="1"/>
</dbReference>
<feature type="signal peptide" evidence="1">
    <location>
        <begin position="1"/>
        <end position="19"/>
    </location>
</feature>
<dbReference type="Gene3D" id="1.10.4030.10">
    <property type="entry name" value="Porin chaperone SurA, peptide-binding domain"/>
    <property type="match status" value="1"/>
</dbReference>
<dbReference type="Proteomes" id="UP000307841">
    <property type="component" value="Unassembled WGS sequence"/>
</dbReference>
<sequence>MKKLAVSLSVIALIGSGLAISSFATNEQTDIFHSLKAKLNDINSSPETKFAQVENEDITNKEFQIYKAYMNANQKLNNIDEKLSDTDLLKDLVIDKLLVQEAEKQGVAVSLEKAKEHSQEMRKTLESTTDEKAKEFQKNVINVTDLSEDEYWESHAPEAYRNQLSIQNLIEKLVQDEILPNATNDLEAFNEAYKKYTDELYENHSEEVKIFTNEIQLNN</sequence>
<keyword evidence="1" id="KW-0732">Signal</keyword>
<comment type="caution">
    <text evidence="2">The sequence shown here is derived from an EMBL/GenBank/DDBJ whole genome shotgun (WGS) entry which is preliminary data.</text>
</comment>
<organism evidence="2 3">
    <name type="scientific">Brevibacillus antibioticus</name>
    <dbReference type="NCBI Taxonomy" id="2570228"/>
    <lineage>
        <taxon>Bacteria</taxon>
        <taxon>Bacillati</taxon>
        <taxon>Bacillota</taxon>
        <taxon>Bacilli</taxon>
        <taxon>Bacillales</taxon>
        <taxon>Paenibacillaceae</taxon>
        <taxon>Brevibacillus</taxon>
    </lineage>
</organism>
<proteinExistence type="predicted"/>
<dbReference type="InterPro" id="IPR027304">
    <property type="entry name" value="Trigger_fact/SurA_dom_sf"/>
</dbReference>
<keyword evidence="3" id="KW-1185">Reference proteome</keyword>
<dbReference type="SUPFAM" id="SSF109998">
    <property type="entry name" value="Triger factor/SurA peptide-binding domain-like"/>
    <property type="match status" value="1"/>
</dbReference>
<accession>A0A4U2YBV5</accession>
<name>A0A4U2YBV5_9BACL</name>
<protein>
    <submittedName>
        <fullName evidence="2">Uncharacterized protein</fullName>
    </submittedName>
</protein>
<evidence type="ECO:0000256" key="1">
    <source>
        <dbReference type="SAM" id="SignalP"/>
    </source>
</evidence>